<dbReference type="GO" id="GO:0005829">
    <property type="term" value="C:cytosol"/>
    <property type="evidence" value="ECO:0007669"/>
    <property type="project" value="TreeGrafter"/>
</dbReference>
<dbReference type="Pfam" id="PF02781">
    <property type="entry name" value="G6PD_C"/>
    <property type="match status" value="1"/>
</dbReference>
<proteinExistence type="predicted"/>
<evidence type="ECO:0000313" key="9">
    <source>
        <dbReference type="EMBL" id="HJA04312.1"/>
    </source>
</evidence>
<accession>A0A9D2H455</accession>
<comment type="caution">
    <text evidence="9">The sequence shown here is derived from an EMBL/GenBank/DDBJ whole genome shotgun (WGS) entry which is preliminary data.</text>
</comment>
<evidence type="ECO:0000259" key="8">
    <source>
        <dbReference type="Pfam" id="PF02781"/>
    </source>
</evidence>
<keyword evidence="2" id="KW-0313">Glucose metabolism</keyword>
<feature type="domain" description="Glucose-6-phosphate dehydrogenase C-terminal" evidence="8">
    <location>
        <begin position="172"/>
        <end position="448"/>
    </location>
</feature>
<dbReference type="Gene3D" id="3.30.360.10">
    <property type="entry name" value="Dihydrodipicolinate Reductase, domain 2"/>
    <property type="match status" value="1"/>
</dbReference>
<keyword evidence="3" id="KW-0521">NADP</keyword>
<dbReference type="SUPFAM" id="SSF51735">
    <property type="entry name" value="NAD(P)-binding Rossmann-fold domains"/>
    <property type="match status" value="1"/>
</dbReference>
<dbReference type="PANTHER" id="PTHR23429:SF0">
    <property type="entry name" value="GLUCOSE-6-PHOSPHATE 1-DEHYDROGENASE"/>
    <property type="match status" value="1"/>
</dbReference>
<dbReference type="EC" id="1.1.1.49" evidence="9"/>
<dbReference type="InterPro" id="IPR022675">
    <property type="entry name" value="G6P_DH_C"/>
</dbReference>
<reference evidence="9" key="2">
    <citation type="submission" date="2021-04" db="EMBL/GenBank/DDBJ databases">
        <authorList>
            <person name="Gilroy R."/>
        </authorList>
    </citation>
    <scope>NUCLEOTIDE SEQUENCE</scope>
    <source>
        <strain evidence="9">ChiHjej8B7-3636</strain>
    </source>
</reference>
<evidence type="ECO:0000259" key="7">
    <source>
        <dbReference type="Pfam" id="PF00479"/>
    </source>
</evidence>
<dbReference type="InterPro" id="IPR001282">
    <property type="entry name" value="G6P_DH"/>
</dbReference>
<dbReference type="NCBIfam" id="NF009492">
    <property type="entry name" value="PRK12853.1-3"/>
    <property type="match status" value="1"/>
</dbReference>
<dbReference type="PANTHER" id="PTHR23429">
    <property type="entry name" value="GLUCOSE-6-PHOSPHATE 1-DEHYDROGENASE G6PD"/>
    <property type="match status" value="1"/>
</dbReference>
<dbReference type="AlphaFoldDB" id="A0A9D2H455"/>
<dbReference type="GO" id="GO:0009051">
    <property type="term" value="P:pentose-phosphate shunt, oxidative branch"/>
    <property type="evidence" value="ECO:0007669"/>
    <property type="project" value="TreeGrafter"/>
</dbReference>
<evidence type="ECO:0000256" key="1">
    <source>
        <dbReference type="ARBA" id="ARBA00004937"/>
    </source>
</evidence>
<evidence type="ECO:0000256" key="4">
    <source>
        <dbReference type="ARBA" id="ARBA00023002"/>
    </source>
</evidence>
<dbReference type="Proteomes" id="UP000824220">
    <property type="component" value="Unassembled WGS sequence"/>
</dbReference>
<reference evidence="9" key="1">
    <citation type="journal article" date="2021" name="PeerJ">
        <title>Extensive microbial diversity within the chicken gut microbiome revealed by metagenomics and culture.</title>
        <authorList>
            <person name="Gilroy R."/>
            <person name="Ravi A."/>
            <person name="Getino M."/>
            <person name="Pursley I."/>
            <person name="Horton D.L."/>
            <person name="Alikhan N.F."/>
            <person name="Baker D."/>
            <person name="Gharbi K."/>
            <person name="Hall N."/>
            <person name="Watson M."/>
            <person name="Adriaenssens E.M."/>
            <person name="Foster-Nyarko E."/>
            <person name="Jarju S."/>
            <person name="Secka A."/>
            <person name="Antonio M."/>
            <person name="Oren A."/>
            <person name="Chaudhuri R.R."/>
            <person name="La Ragione R."/>
            <person name="Hildebrand F."/>
            <person name="Pallen M.J."/>
        </authorList>
    </citation>
    <scope>NUCLEOTIDE SEQUENCE</scope>
    <source>
        <strain evidence="9">ChiHjej8B7-3636</strain>
    </source>
</reference>
<dbReference type="Pfam" id="PF00479">
    <property type="entry name" value="G6PD_N"/>
    <property type="match status" value="1"/>
</dbReference>
<feature type="region of interest" description="Disordered" evidence="6">
    <location>
        <begin position="437"/>
        <end position="459"/>
    </location>
</feature>
<dbReference type="Gene3D" id="3.40.50.720">
    <property type="entry name" value="NAD(P)-binding Rossmann-like Domain"/>
    <property type="match status" value="1"/>
</dbReference>
<dbReference type="SUPFAM" id="SSF55347">
    <property type="entry name" value="Glyceraldehyde-3-phosphate dehydrogenase-like, C-terminal domain"/>
    <property type="match status" value="1"/>
</dbReference>
<keyword evidence="5" id="KW-0119">Carbohydrate metabolism</keyword>
<evidence type="ECO:0000256" key="6">
    <source>
        <dbReference type="SAM" id="MobiDB-lite"/>
    </source>
</evidence>
<dbReference type="PIRSF" id="PIRSF000110">
    <property type="entry name" value="G6PD"/>
    <property type="match status" value="1"/>
</dbReference>
<dbReference type="GO" id="GO:0006006">
    <property type="term" value="P:glucose metabolic process"/>
    <property type="evidence" value="ECO:0007669"/>
    <property type="project" value="UniProtKB-KW"/>
</dbReference>
<dbReference type="EMBL" id="DXAM01000079">
    <property type="protein sequence ID" value="HJA04312.1"/>
    <property type="molecule type" value="Genomic_DNA"/>
</dbReference>
<organism evidence="9 10">
    <name type="scientific">Candidatus Microbacterium stercoravium</name>
    <dbReference type="NCBI Taxonomy" id="2838697"/>
    <lineage>
        <taxon>Bacteria</taxon>
        <taxon>Bacillati</taxon>
        <taxon>Actinomycetota</taxon>
        <taxon>Actinomycetes</taxon>
        <taxon>Micrococcales</taxon>
        <taxon>Microbacteriaceae</taxon>
        <taxon>Microbacterium</taxon>
    </lineage>
</organism>
<evidence type="ECO:0000256" key="5">
    <source>
        <dbReference type="ARBA" id="ARBA00023277"/>
    </source>
</evidence>
<feature type="domain" description="Glucose-6-phosphate dehydrogenase NAD-binding" evidence="7">
    <location>
        <begin position="6"/>
        <end position="165"/>
    </location>
</feature>
<dbReference type="InterPro" id="IPR036291">
    <property type="entry name" value="NAD(P)-bd_dom_sf"/>
</dbReference>
<keyword evidence="4 9" id="KW-0560">Oxidoreductase</keyword>
<gene>
    <name evidence="9" type="ORF">H9800_05570</name>
</gene>
<evidence type="ECO:0000313" key="10">
    <source>
        <dbReference type="Proteomes" id="UP000824220"/>
    </source>
</evidence>
<sequence>MTTLLLLGASGDLTSRLLLPAVAQLLQRDPDLDLDLRGAGSDPWDDERWRRAVADAFASAGAADVARRVSGTRYTTADITRVDDLAGLVADVDDELVLYFAVPPAVAASACEALADVTLPDKTILALEKPFGSDEAEARSLNATLARLVPENQVFRVDHFLGRSTLLGVLGVRFANRIVEPLWSADHIESVLIRFDESLALENRARYYDRAGAMVDMLQSHLLQVLAVLAMESPATLGERDLRDAKAAALRATHIWNDDPAHASRRARYTAGRIGERELPSYVDEPGVDPDRETETLAEIVCEVRTARWRGVPFTLRSGKALGEDCTEIVVRFSPVRHIPDGLTGEPSDGGVLRFSLGPDAMWLEMNVNGRDDPFALRRETLSLELGEGGVRAYTEVLGEILERDVTLSVRADSAEECWRIVEPVRAAWRRGDVPLEQYPAGSHGPGQWPTEAPRGEIS</sequence>
<dbReference type="GO" id="GO:0050661">
    <property type="term" value="F:NADP binding"/>
    <property type="evidence" value="ECO:0007669"/>
    <property type="project" value="InterPro"/>
</dbReference>
<dbReference type="PRINTS" id="PR00079">
    <property type="entry name" value="G6PDHDRGNASE"/>
</dbReference>
<protein>
    <submittedName>
        <fullName evidence="9">Glucose-6-phosphate dehydrogenase</fullName>
        <ecNumber evidence="9">1.1.1.49</ecNumber>
    </submittedName>
</protein>
<evidence type="ECO:0000256" key="3">
    <source>
        <dbReference type="ARBA" id="ARBA00022857"/>
    </source>
</evidence>
<comment type="pathway">
    <text evidence="1">Carbohydrate degradation; pentose phosphate pathway; D-ribulose 5-phosphate from D-glucose 6-phosphate (oxidative stage): step 1/3.</text>
</comment>
<dbReference type="GO" id="GO:0004345">
    <property type="term" value="F:glucose-6-phosphate dehydrogenase activity"/>
    <property type="evidence" value="ECO:0007669"/>
    <property type="project" value="UniProtKB-EC"/>
</dbReference>
<name>A0A9D2H455_9MICO</name>
<evidence type="ECO:0000256" key="2">
    <source>
        <dbReference type="ARBA" id="ARBA00022526"/>
    </source>
</evidence>
<dbReference type="InterPro" id="IPR022674">
    <property type="entry name" value="G6P_DH_NAD-bd"/>
</dbReference>